<dbReference type="EMBL" id="JAVREQ010000001">
    <property type="protein sequence ID" value="MDT0377566.1"/>
    <property type="molecule type" value="Genomic_DNA"/>
</dbReference>
<feature type="transmembrane region" description="Helical" evidence="6">
    <location>
        <begin position="44"/>
        <end position="68"/>
    </location>
</feature>
<dbReference type="Pfam" id="PF07291">
    <property type="entry name" value="MauE"/>
    <property type="match status" value="1"/>
</dbReference>
<organism evidence="8 9">
    <name type="scientific">Streptomyces hazeniae</name>
    <dbReference type="NCBI Taxonomy" id="3075538"/>
    <lineage>
        <taxon>Bacteria</taxon>
        <taxon>Bacillati</taxon>
        <taxon>Actinomycetota</taxon>
        <taxon>Actinomycetes</taxon>
        <taxon>Kitasatosporales</taxon>
        <taxon>Streptomycetaceae</taxon>
        <taxon>Streptomyces</taxon>
    </lineage>
</organism>
<reference evidence="9" key="1">
    <citation type="submission" date="2023-07" db="EMBL/GenBank/DDBJ databases">
        <title>30 novel species of actinomycetes from the DSMZ collection.</title>
        <authorList>
            <person name="Nouioui I."/>
        </authorList>
    </citation>
    <scope>NUCLEOTIDE SEQUENCE [LARGE SCALE GENOMIC DNA]</scope>
    <source>
        <strain evidence="9">DSM 42041</strain>
    </source>
</reference>
<evidence type="ECO:0000313" key="8">
    <source>
        <dbReference type="EMBL" id="MDT0377566.1"/>
    </source>
</evidence>
<keyword evidence="9" id="KW-1185">Reference proteome</keyword>
<evidence type="ECO:0000313" key="9">
    <source>
        <dbReference type="Proteomes" id="UP001183414"/>
    </source>
</evidence>
<evidence type="ECO:0000256" key="1">
    <source>
        <dbReference type="ARBA" id="ARBA00004141"/>
    </source>
</evidence>
<evidence type="ECO:0000256" key="4">
    <source>
        <dbReference type="ARBA" id="ARBA00023136"/>
    </source>
</evidence>
<keyword evidence="3 6" id="KW-1133">Transmembrane helix</keyword>
<accession>A0ABU2NKP6</accession>
<proteinExistence type="predicted"/>
<dbReference type="InterPro" id="IPR009908">
    <property type="entry name" value="Methylamine_util_MauE"/>
</dbReference>
<protein>
    <submittedName>
        <fullName evidence="8">Methylamine utilization protein MauE</fullName>
    </submittedName>
</protein>
<gene>
    <name evidence="8" type="ORF">RM572_02100</name>
</gene>
<keyword evidence="2 6" id="KW-0812">Transmembrane</keyword>
<feature type="region of interest" description="Disordered" evidence="5">
    <location>
        <begin position="177"/>
        <end position="205"/>
    </location>
</feature>
<feature type="domain" description="Methylamine utilisation protein MauE" evidence="7">
    <location>
        <begin position="2"/>
        <end position="135"/>
    </location>
</feature>
<name>A0ABU2NKP6_9ACTN</name>
<dbReference type="Proteomes" id="UP001183414">
    <property type="component" value="Unassembled WGS sequence"/>
</dbReference>
<sequence length="205" mass="19407">MTTFLATATAGAALLALLAGCAGHLSRPAGLPDALHAHGVLPAGAVRAAAAAVTAAEGLLGLAGATALIAGARDALALVLAAAALLFTGYAAYTRHVLASGRGGPCGCARSELPLSGWVTVRAAALAALAATGAVLTGLAGAPAPPGSTAQTATAALAAAAFALLLWTLPAALHDPEAHPASSPATSPTSAPAPLPASGGRPWTS</sequence>
<evidence type="ECO:0000256" key="6">
    <source>
        <dbReference type="SAM" id="Phobius"/>
    </source>
</evidence>
<comment type="caution">
    <text evidence="8">The sequence shown here is derived from an EMBL/GenBank/DDBJ whole genome shotgun (WGS) entry which is preliminary data.</text>
</comment>
<comment type="subcellular location">
    <subcellularLocation>
        <location evidence="1">Membrane</location>
        <topology evidence="1">Multi-pass membrane protein</topology>
    </subcellularLocation>
</comment>
<feature type="compositionally biased region" description="Low complexity" evidence="5">
    <location>
        <begin position="180"/>
        <end position="198"/>
    </location>
</feature>
<evidence type="ECO:0000256" key="3">
    <source>
        <dbReference type="ARBA" id="ARBA00022989"/>
    </source>
</evidence>
<evidence type="ECO:0000256" key="5">
    <source>
        <dbReference type="SAM" id="MobiDB-lite"/>
    </source>
</evidence>
<evidence type="ECO:0000256" key="2">
    <source>
        <dbReference type="ARBA" id="ARBA00022692"/>
    </source>
</evidence>
<feature type="transmembrane region" description="Helical" evidence="6">
    <location>
        <begin position="154"/>
        <end position="173"/>
    </location>
</feature>
<feature type="transmembrane region" description="Helical" evidence="6">
    <location>
        <begin position="123"/>
        <end position="142"/>
    </location>
</feature>
<dbReference type="RefSeq" id="WP_311671525.1">
    <property type="nucleotide sequence ID" value="NZ_JAVREQ010000001.1"/>
</dbReference>
<evidence type="ECO:0000259" key="7">
    <source>
        <dbReference type="Pfam" id="PF07291"/>
    </source>
</evidence>
<feature type="transmembrane region" description="Helical" evidence="6">
    <location>
        <begin position="75"/>
        <end position="93"/>
    </location>
</feature>
<keyword evidence="4 6" id="KW-0472">Membrane</keyword>